<dbReference type="EMBL" id="JAKUCV010003514">
    <property type="protein sequence ID" value="KAJ4838598.1"/>
    <property type="molecule type" value="Genomic_DNA"/>
</dbReference>
<reference evidence="1" key="1">
    <citation type="submission" date="2022-02" db="EMBL/GenBank/DDBJ databases">
        <authorList>
            <person name="Henning P.M."/>
            <person name="McCubbin A.G."/>
            <person name="Shore J.S."/>
        </authorList>
    </citation>
    <scope>NUCLEOTIDE SEQUENCE</scope>
    <source>
        <strain evidence="1">F60SS</strain>
        <tissue evidence="1">Leaves</tissue>
    </source>
</reference>
<reference evidence="1" key="2">
    <citation type="journal article" date="2023" name="Plants (Basel)">
        <title>Annotation of the Turnera subulata (Passifloraceae) Draft Genome Reveals the S-Locus Evolved after the Divergence of Turneroideae from Passifloroideae in a Stepwise Manner.</title>
        <authorList>
            <person name="Henning P.M."/>
            <person name="Roalson E.H."/>
            <person name="Mir W."/>
            <person name="McCubbin A.G."/>
            <person name="Shore J.S."/>
        </authorList>
    </citation>
    <scope>NUCLEOTIDE SEQUENCE</scope>
    <source>
        <strain evidence="1">F60SS</strain>
    </source>
</reference>
<keyword evidence="2" id="KW-1185">Reference proteome</keyword>
<organism evidence="1 2">
    <name type="scientific">Turnera subulata</name>
    <dbReference type="NCBI Taxonomy" id="218843"/>
    <lineage>
        <taxon>Eukaryota</taxon>
        <taxon>Viridiplantae</taxon>
        <taxon>Streptophyta</taxon>
        <taxon>Embryophyta</taxon>
        <taxon>Tracheophyta</taxon>
        <taxon>Spermatophyta</taxon>
        <taxon>Magnoliopsida</taxon>
        <taxon>eudicotyledons</taxon>
        <taxon>Gunneridae</taxon>
        <taxon>Pentapetalae</taxon>
        <taxon>rosids</taxon>
        <taxon>fabids</taxon>
        <taxon>Malpighiales</taxon>
        <taxon>Passifloraceae</taxon>
        <taxon>Turnera</taxon>
    </lineage>
</organism>
<proteinExistence type="predicted"/>
<evidence type="ECO:0000313" key="2">
    <source>
        <dbReference type="Proteomes" id="UP001141552"/>
    </source>
</evidence>
<evidence type="ECO:0000313" key="1">
    <source>
        <dbReference type="EMBL" id="KAJ4838598.1"/>
    </source>
</evidence>
<dbReference type="AlphaFoldDB" id="A0A9Q0FW13"/>
<name>A0A9Q0FW13_9ROSI</name>
<accession>A0A9Q0FW13</accession>
<comment type="caution">
    <text evidence="1">The sequence shown here is derived from an EMBL/GenBank/DDBJ whole genome shotgun (WGS) entry which is preliminary data.</text>
</comment>
<sequence>MEGVKMKKNVIKVMKPERPVNRISDLPETFQGCQDAYLVALLGLRLGFGSASSPTSEAVEIMRLVVFIEDSPSLCDDEGWLGLVWPRYFATKGGNAVQDPRSENELRCLISRRADSPETSNPTFGECYLPTFRERQGA</sequence>
<dbReference type="Proteomes" id="UP001141552">
    <property type="component" value="Unassembled WGS sequence"/>
</dbReference>
<gene>
    <name evidence="1" type="ORF">Tsubulata_016898</name>
</gene>
<protein>
    <submittedName>
        <fullName evidence="1">Uncharacterized protein</fullName>
    </submittedName>
</protein>